<gene>
    <name evidence="3" type="ORF">B0H16DRAFT_1710842</name>
</gene>
<evidence type="ECO:0000256" key="1">
    <source>
        <dbReference type="SAM" id="MobiDB-lite"/>
    </source>
</evidence>
<evidence type="ECO:0000313" key="3">
    <source>
        <dbReference type="EMBL" id="KAJ7781652.1"/>
    </source>
</evidence>
<keyword evidence="2" id="KW-1133">Transmembrane helix</keyword>
<evidence type="ECO:0008006" key="5">
    <source>
        <dbReference type="Google" id="ProtNLM"/>
    </source>
</evidence>
<dbReference type="Proteomes" id="UP001215598">
    <property type="component" value="Unassembled WGS sequence"/>
</dbReference>
<evidence type="ECO:0000313" key="4">
    <source>
        <dbReference type="Proteomes" id="UP001215598"/>
    </source>
</evidence>
<keyword evidence="2" id="KW-0812">Transmembrane</keyword>
<comment type="caution">
    <text evidence="3">The sequence shown here is derived from an EMBL/GenBank/DDBJ whole genome shotgun (WGS) entry which is preliminary data.</text>
</comment>
<sequence>MAVIPLIRLVALCVVLAFAVIVLGLSAALTATTEKYLGGYFQFAALAIATASITLITVPIMIALEFMRPGVAFTSMIAVELSWLSIVWVLWLATAADGAQEGQIFISSCGDYFSSIVKTACQEAQAVQAFSFLNWIILMIYTIFILVLTIIAATRKHTGVWKSSVADAPFFQRGTEPTVPPVTSQPESAPAVSLGHGPHSVSTGGYEAQHITTEAGGTGPASVQAGAVHQV</sequence>
<feature type="transmembrane region" description="Helical" evidence="2">
    <location>
        <begin position="132"/>
        <end position="153"/>
    </location>
</feature>
<dbReference type="AlphaFoldDB" id="A0AAD7NZP9"/>
<dbReference type="EMBL" id="JARKIB010000004">
    <property type="protein sequence ID" value="KAJ7781652.1"/>
    <property type="molecule type" value="Genomic_DNA"/>
</dbReference>
<proteinExistence type="predicted"/>
<accession>A0AAD7NZP9</accession>
<protein>
    <recommendedName>
        <fullName evidence="5">MARVEL domain-containing protein</fullName>
    </recommendedName>
</protein>
<feature type="region of interest" description="Disordered" evidence="1">
    <location>
        <begin position="176"/>
        <end position="196"/>
    </location>
</feature>
<feature type="transmembrane region" description="Helical" evidence="2">
    <location>
        <begin position="40"/>
        <end position="64"/>
    </location>
</feature>
<keyword evidence="2" id="KW-0472">Membrane</keyword>
<organism evidence="3 4">
    <name type="scientific">Mycena metata</name>
    <dbReference type="NCBI Taxonomy" id="1033252"/>
    <lineage>
        <taxon>Eukaryota</taxon>
        <taxon>Fungi</taxon>
        <taxon>Dikarya</taxon>
        <taxon>Basidiomycota</taxon>
        <taxon>Agaricomycotina</taxon>
        <taxon>Agaricomycetes</taxon>
        <taxon>Agaricomycetidae</taxon>
        <taxon>Agaricales</taxon>
        <taxon>Marasmiineae</taxon>
        <taxon>Mycenaceae</taxon>
        <taxon>Mycena</taxon>
    </lineage>
</organism>
<name>A0AAD7NZP9_9AGAR</name>
<keyword evidence="4" id="KW-1185">Reference proteome</keyword>
<evidence type="ECO:0000256" key="2">
    <source>
        <dbReference type="SAM" id="Phobius"/>
    </source>
</evidence>
<reference evidence="3" key="1">
    <citation type="submission" date="2023-03" db="EMBL/GenBank/DDBJ databases">
        <title>Massive genome expansion in bonnet fungi (Mycena s.s.) driven by repeated elements and novel gene families across ecological guilds.</title>
        <authorList>
            <consortium name="Lawrence Berkeley National Laboratory"/>
            <person name="Harder C.B."/>
            <person name="Miyauchi S."/>
            <person name="Viragh M."/>
            <person name="Kuo A."/>
            <person name="Thoen E."/>
            <person name="Andreopoulos B."/>
            <person name="Lu D."/>
            <person name="Skrede I."/>
            <person name="Drula E."/>
            <person name="Henrissat B."/>
            <person name="Morin E."/>
            <person name="Kohler A."/>
            <person name="Barry K."/>
            <person name="LaButti K."/>
            <person name="Morin E."/>
            <person name="Salamov A."/>
            <person name="Lipzen A."/>
            <person name="Mereny Z."/>
            <person name="Hegedus B."/>
            <person name="Baldrian P."/>
            <person name="Stursova M."/>
            <person name="Weitz H."/>
            <person name="Taylor A."/>
            <person name="Grigoriev I.V."/>
            <person name="Nagy L.G."/>
            <person name="Martin F."/>
            <person name="Kauserud H."/>
        </authorList>
    </citation>
    <scope>NUCLEOTIDE SEQUENCE</scope>
    <source>
        <strain evidence="3">CBHHK182m</strain>
    </source>
</reference>
<feature type="transmembrane region" description="Helical" evidence="2">
    <location>
        <begin position="71"/>
        <end position="91"/>
    </location>
</feature>